<dbReference type="AlphaFoldDB" id="A0A6I1PV94"/>
<proteinExistence type="predicted"/>
<dbReference type="RefSeq" id="WP_152852346.1">
    <property type="nucleotide sequence ID" value="NZ_JACHDD010000006.1"/>
</dbReference>
<gene>
    <name evidence="1" type="ORF">HDG40_003987</name>
</gene>
<comment type="caution">
    <text evidence="1">The sequence shown here is derived from an EMBL/GenBank/DDBJ whole genome shotgun (WGS) entry which is preliminary data.</text>
</comment>
<evidence type="ECO:0000313" key="1">
    <source>
        <dbReference type="EMBL" id="MBB5425814.1"/>
    </source>
</evidence>
<reference evidence="1 2" key="1">
    <citation type="submission" date="2020-08" db="EMBL/GenBank/DDBJ databases">
        <title>Genomic Encyclopedia of Type Strains, Phase IV (KMG-V): Genome sequencing to study the core and pangenomes of soil and plant-associated prokaryotes.</title>
        <authorList>
            <person name="Whitman W."/>
        </authorList>
    </citation>
    <scope>NUCLEOTIDE SEQUENCE [LARGE SCALE GENOMIC DNA]</scope>
    <source>
        <strain evidence="1 2">JPY158</strain>
    </source>
</reference>
<sequence length="60" mass="6361">MRVVFGKTAIVPLISATRSHLSSACHSVVLSVLNKKQLRTICCADAPKVKSPAEAGRISI</sequence>
<keyword evidence="2" id="KW-1185">Reference proteome</keyword>
<dbReference type="EMBL" id="JACHDD010000006">
    <property type="protein sequence ID" value="MBB5425814.1"/>
    <property type="molecule type" value="Genomic_DNA"/>
</dbReference>
<accession>A0A6I1PV94</accession>
<evidence type="ECO:0000313" key="2">
    <source>
        <dbReference type="Proteomes" id="UP000592780"/>
    </source>
</evidence>
<dbReference type="Proteomes" id="UP000592780">
    <property type="component" value="Unassembled WGS sequence"/>
</dbReference>
<organism evidence="1 2">
    <name type="scientific">Paraburkholderia atlantica</name>
    <dbReference type="NCBI Taxonomy" id="2654982"/>
    <lineage>
        <taxon>Bacteria</taxon>
        <taxon>Pseudomonadati</taxon>
        <taxon>Pseudomonadota</taxon>
        <taxon>Betaproteobacteria</taxon>
        <taxon>Burkholderiales</taxon>
        <taxon>Burkholderiaceae</taxon>
        <taxon>Paraburkholderia</taxon>
    </lineage>
</organism>
<name>A0A6I1PV94_PARAM</name>
<protein>
    <submittedName>
        <fullName evidence="1">Uncharacterized protein</fullName>
    </submittedName>
</protein>